<dbReference type="SUPFAM" id="SSF53756">
    <property type="entry name" value="UDP-Glycosyltransferase/glycogen phosphorylase"/>
    <property type="match status" value="1"/>
</dbReference>
<dbReference type="Pfam" id="PF13579">
    <property type="entry name" value="Glyco_trans_4_4"/>
    <property type="match status" value="1"/>
</dbReference>
<dbReference type="Proteomes" id="UP000481033">
    <property type="component" value="Unassembled WGS sequence"/>
</dbReference>
<name>A0A6M0RLB9_9CYAN</name>
<gene>
    <name evidence="2" type="ORF">DXZ20_15450</name>
</gene>
<dbReference type="GO" id="GO:0016740">
    <property type="term" value="F:transferase activity"/>
    <property type="evidence" value="ECO:0007669"/>
    <property type="project" value="UniProtKB-KW"/>
</dbReference>
<dbReference type="Pfam" id="PF13692">
    <property type="entry name" value="Glyco_trans_1_4"/>
    <property type="match status" value="1"/>
</dbReference>
<accession>A0A6M0RLB9</accession>
<evidence type="ECO:0000313" key="3">
    <source>
        <dbReference type="Proteomes" id="UP000481033"/>
    </source>
</evidence>
<dbReference type="RefSeq" id="WP_163670720.1">
    <property type="nucleotide sequence ID" value="NZ_QXHD01000004.1"/>
</dbReference>
<feature type="domain" description="Glycosyltransferase subfamily 4-like N-terminal" evidence="1">
    <location>
        <begin position="19"/>
        <end position="211"/>
    </location>
</feature>
<dbReference type="EMBL" id="QXHD01000004">
    <property type="protein sequence ID" value="NEZ57048.1"/>
    <property type="molecule type" value="Genomic_DNA"/>
</dbReference>
<dbReference type="AlphaFoldDB" id="A0A6M0RLB9"/>
<comment type="caution">
    <text evidence="2">The sequence shown here is derived from an EMBL/GenBank/DDBJ whole genome shotgun (WGS) entry which is preliminary data.</text>
</comment>
<organism evidence="2 3">
    <name type="scientific">Adonisia turfae CCMR0081</name>
    <dbReference type="NCBI Taxonomy" id="2292702"/>
    <lineage>
        <taxon>Bacteria</taxon>
        <taxon>Bacillati</taxon>
        <taxon>Cyanobacteriota</taxon>
        <taxon>Adonisia</taxon>
        <taxon>Adonisia turfae</taxon>
    </lineage>
</organism>
<reference evidence="2 3" key="1">
    <citation type="journal article" date="2020" name="Microb. Ecol.">
        <title>Ecogenomics of the Marine Benthic Filamentous Cyanobacterium Adonisia.</title>
        <authorList>
            <person name="Walter J.M."/>
            <person name="Coutinho F.H."/>
            <person name="Leomil L."/>
            <person name="Hargreaves P.I."/>
            <person name="Campeao M.E."/>
            <person name="Vieira V.V."/>
            <person name="Silva B.S."/>
            <person name="Fistarol G.O."/>
            <person name="Salomon P.S."/>
            <person name="Sawabe T."/>
            <person name="Mino S."/>
            <person name="Hosokawa M."/>
            <person name="Miyashita H."/>
            <person name="Maruyama F."/>
            <person name="van Verk M.C."/>
            <person name="Dutilh B.E."/>
            <person name="Thompson C.C."/>
            <person name="Thompson F.L."/>
        </authorList>
    </citation>
    <scope>NUCLEOTIDE SEQUENCE [LARGE SCALE GENOMIC DNA]</scope>
    <source>
        <strain evidence="2 3">CCMR0081</strain>
    </source>
</reference>
<proteinExistence type="predicted"/>
<dbReference type="InterPro" id="IPR028098">
    <property type="entry name" value="Glyco_trans_4-like_N"/>
</dbReference>
<keyword evidence="3" id="KW-1185">Reference proteome</keyword>
<sequence>MKATNVLFLTTLLPSRRKTGGEVASQAFINGLRQNGYKVSVVGYMRKDDSFEPEAHEVLVEKRHIETSSAKIDAILWLLLSFIVKLPYSAAKYYSQTYVKLVNTLLSAKQYDVVFIDHSQLAWLAKLVAGKSKIIFIAHNIEHEIYLSHFNNSKNLFERWLYAREAKMVKRIESELSKQAAEVWTLTEHDANHFSRLKGVYNVKALALPLGPEKVCENVIEKRFDIGLIGSWTWKFNEEGLHWFFKFVYPELSSQLSIHVAGKGAEWLSGKYPNVKYEGFVPNSQVFMAQARVIALPMLGGSGIQIKTLDALASGSAIVATPTSMRGVSLVSPIVQIAEHPKEFAHLLAAEAFNWTTERTRSAEKTTSNWLQTRKEKFLNDIASSVENGAQAFTQMAKSH</sequence>
<keyword evidence="2" id="KW-0808">Transferase</keyword>
<evidence type="ECO:0000259" key="1">
    <source>
        <dbReference type="Pfam" id="PF13579"/>
    </source>
</evidence>
<evidence type="ECO:0000313" key="2">
    <source>
        <dbReference type="EMBL" id="NEZ57048.1"/>
    </source>
</evidence>
<dbReference type="Gene3D" id="3.40.50.2000">
    <property type="entry name" value="Glycogen Phosphorylase B"/>
    <property type="match status" value="2"/>
</dbReference>
<protein>
    <submittedName>
        <fullName evidence="2">Glycosyltransferase</fullName>
    </submittedName>
</protein>